<evidence type="ECO:0000313" key="7">
    <source>
        <dbReference type="EMBL" id="PJF48066.1"/>
    </source>
</evidence>
<dbReference type="InterPro" id="IPR011629">
    <property type="entry name" value="CobW-like_C"/>
</dbReference>
<comment type="catalytic activity">
    <reaction evidence="5">
        <text>GTP + H2O = GDP + phosphate + H(+)</text>
        <dbReference type="Rhea" id="RHEA:19669"/>
        <dbReference type="ChEBI" id="CHEBI:15377"/>
        <dbReference type="ChEBI" id="CHEBI:15378"/>
        <dbReference type="ChEBI" id="CHEBI:37565"/>
        <dbReference type="ChEBI" id="CHEBI:43474"/>
        <dbReference type="ChEBI" id="CHEBI:58189"/>
    </reaction>
    <physiologicalReaction direction="left-to-right" evidence="5">
        <dbReference type="Rhea" id="RHEA:19670"/>
    </physiologicalReaction>
</comment>
<evidence type="ECO:0000256" key="2">
    <source>
        <dbReference type="ARBA" id="ARBA00022801"/>
    </source>
</evidence>
<dbReference type="SUPFAM" id="SSF90002">
    <property type="entry name" value="Hypothetical protein YjiA, C-terminal domain"/>
    <property type="match status" value="1"/>
</dbReference>
<sequence>MAHRIAYGVVTGFLGAGKTTLLRNLIRSDFAAGRRIAFIVNDLADVDVDGQLLAQEVGEAGIVARLSSGCICCTIRDEFEATLRQIVEGHQPDMVVVESSGVTHPRAVLQGLHHPRLRLDSVITVIDAERFLEYMRYSAAVETQVYMADFVLLNKRELVTPEQLARVGAQVRRFNRKCAIIPTRYADAPPHVLFGAHAAHAAHDLAVRTDDHAHEHDHLRHDEIESVTLPAPERLDEDKLAEFLRSEAVRDVYRAKGFVRMAGDDGVSLFNFVPRRFGLERLPAEAAGGQRFIQFIGRNLKQHEAVLRAGLAACAA</sequence>
<evidence type="ECO:0000313" key="8">
    <source>
        <dbReference type="Proteomes" id="UP000230790"/>
    </source>
</evidence>
<dbReference type="Pfam" id="PF07683">
    <property type="entry name" value="CobW_C"/>
    <property type="match status" value="1"/>
</dbReference>
<feature type="domain" description="CobW C-terminal" evidence="6">
    <location>
        <begin position="224"/>
        <end position="315"/>
    </location>
</feature>
<dbReference type="EMBL" id="PGTN01000025">
    <property type="protein sequence ID" value="PJF48066.1"/>
    <property type="molecule type" value="Genomic_DNA"/>
</dbReference>
<dbReference type="PANTHER" id="PTHR13748:SF62">
    <property type="entry name" value="COBW DOMAIN-CONTAINING PROTEIN"/>
    <property type="match status" value="1"/>
</dbReference>
<evidence type="ECO:0000256" key="3">
    <source>
        <dbReference type="ARBA" id="ARBA00023186"/>
    </source>
</evidence>
<dbReference type="AlphaFoldDB" id="A0A2M8QE36"/>
<dbReference type="Proteomes" id="UP000230790">
    <property type="component" value="Unassembled WGS sequence"/>
</dbReference>
<evidence type="ECO:0000259" key="6">
    <source>
        <dbReference type="SMART" id="SM00833"/>
    </source>
</evidence>
<dbReference type="Gene3D" id="3.30.1220.10">
    <property type="entry name" value="CobW-like, C-terminal domain"/>
    <property type="match status" value="1"/>
</dbReference>
<dbReference type="InterPro" id="IPR051316">
    <property type="entry name" value="Zinc-reg_GTPase_activator"/>
</dbReference>
<keyword evidence="3" id="KW-0143">Chaperone</keyword>
<evidence type="ECO:0000256" key="4">
    <source>
        <dbReference type="ARBA" id="ARBA00034320"/>
    </source>
</evidence>
<dbReference type="GO" id="GO:0000166">
    <property type="term" value="F:nucleotide binding"/>
    <property type="evidence" value="ECO:0007669"/>
    <property type="project" value="UniProtKB-KW"/>
</dbReference>
<protein>
    <recommendedName>
        <fullName evidence="6">CobW C-terminal domain-containing protein</fullName>
    </recommendedName>
</protein>
<dbReference type="GO" id="GO:0016787">
    <property type="term" value="F:hydrolase activity"/>
    <property type="evidence" value="ECO:0007669"/>
    <property type="project" value="UniProtKB-KW"/>
</dbReference>
<evidence type="ECO:0000256" key="5">
    <source>
        <dbReference type="ARBA" id="ARBA00049117"/>
    </source>
</evidence>
<proteinExistence type="inferred from homology"/>
<reference evidence="7 8" key="1">
    <citation type="submission" date="2017-11" db="EMBL/GenBank/DDBJ databases">
        <title>Evolution of Phototrophy in the Chloroflexi Phylum Driven by Horizontal Gene Transfer.</title>
        <authorList>
            <person name="Ward L.M."/>
            <person name="Hemp J."/>
            <person name="Shih P.M."/>
            <person name="Mcglynn S.E."/>
            <person name="Fischer W."/>
        </authorList>
    </citation>
    <scope>NUCLEOTIDE SEQUENCE [LARGE SCALE GENOMIC DNA]</scope>
    <source>
        <strain evidence="7">JP3_7</strain>
    </source>
</reference>
<accession>A0A2M8QE36</accession>
<comment type="similarity">
    <text evidence="4">Belongs to the SIMIBI class G3E GTPase family. ZNG1 subfamily.</text>
</comment>
<dbReference type="Pfam" id="PF02492">
    <property type="entry name" value="cobW"/>
    <property type="match status" value="1"/>
</dbReference>
<name>A0A2M8QE36_9CHLR</name>
<dbReference type="InterPro" id="IPR036627">
    <property type="entry name" value="CobW-likC_sf"/>
</dbReference>
<keyword evidence="1" id="KW-0547">Nucleotide-binding</keyword>
<dbReference type="SMART" id="SM00833">
    <property type="entry name" value="CobW_C"/>
    <property type="match status" value="1"/>
</dbReference>
<dbReference type="PANTHER" id="PTHR13748">
    <property type="entry name" value="COBW-RELATED"/>
    <property type="match status" value="1"/>
</dbReference>
<dbReference type="Gene3D" id="3.40.50.300">
    <property type="entry name" value="P-loop containing nucleotide triphosphate hydrolases"/>
    <property type="match status" value="1"/>
</dbReference>
<dbReference type="SUPFAM" id="SSF52540">
    <property type="entry name" value="P-loop containing nucleoside triphosphate hydrolases"/>
    <property type="match status" value="1"/>
</dbReference>
<dbReference type="GO" id="GO:0005737">
    <property type="term" value="C:cytoplasm"/>
    <property type="evidence" value="ECO:0007669"/>
    <property type="project" value="TreeGrafter"/>
</dbReference>
<dbReference type="CDD" id="cd03112">
    <property type="entry name" value="CobW-like"/>
    <property type="match status" value="1"/>
</dbReference>
<keyword evidence="2" id="KW-0378">Hydrolase</keyword>
<dbReference type="InterPro" id="IPR027417">
    <property type="entry name" value="P-loop_NTPase"/>
</dbReference>
<gene>
    <name evidence="7" type="ORF">CUN48_05355</name>
</gene>
<organism evidence="7 8">
    <name type="scientific">Candidatus Thermofonsia Clade 3 bacterium</name>
    <dbReference type="NCBI Taxonomy" id="2364212"/>
    <lineage>
        <taxon>Bacteria</taxon>
        <taxon>Bacillati</taxon>
        <taxon>Chloroflexota</taxon>
        <taxon>Candidatus Thermofontia</taxon>
        <taxon>Candidatus Thermofonsia Clade 3</taxon>
    </lineage>
</organism>
<dbReference type="InterPro" id="IPR003495">
    <property type="entry name" value="CobW/HypB/UreG_nucleotide-bd"/>
</dbReference>
<evidence type="ECO:0000256" key="1">
    <source>
        <dbReference type="ARBA" id="ARBA00022741"/>
    </source>
</evidence>
<comment type="caution">
    <text evidence="7">The sequence shown here is derived from an EMBL/GenBank/DDBJ whole genome shotgun (WGS) entry which is preliminary data.</text>
</comment>